<evidence type="ECO:0000313" key="5">
    <source>
        <dbReference type="Proteomes" id="UP001234495"/>
    </source>
</evidence>
<keyword evidence="2 4" id="KW-0067">ATP-binding</keyword>
<evidence type="ECO:0000256" key="1">
    <source>
        <dbReference type="ARBA" id="ARBA00022741"/>
    </source>
</evidence>
<reference evidence="4 5" key="1">
    <citation type="submission" date="2023-07" db="EMBL/GenBank/DDBJ databases">
        <title>Genomic Encyclopedia of Type Strains, Phase IV (KMG-IV): sequencing the most valuable type-strain genomes for metagenomic binning, comparative biology and taxonomic classification.</title>
        <authorList>
            <person name="Goeker M."/>
        </authorList>
    </citation>
    <scope>NUCLEOTIDE SEQUENCE [LARGE SCALE GENOMIC DNA]</scope>
    <source>
        <strain evidence="4 5">DSM 29005</strain>
    </source>
</reference>
<feature type="domain" description="ABC transporter" evidence="3">
    <location>
        <begin position="2"/>
        <end position="233"/>
    </location>
</feature>
<dbReference type="SUPFAM" id="SSF52540">
    <property type="entry name" value="P-loop containing nucleoside triphosphate hydrolases"/>
    <property type="match status" value="1"/>
</dbReference>
<dbReference type="Proteomes" id="UP001234495">
    <property type="component" value="Unassembled WGS sequence"/>
</dbReference>
<dbReference type="Pfam" id="PF00005">
    <property type="entry name" value="ABC_tran"/>
    <property type="match status" value="1"/>
</dbReference>
<accession>A0ABT9ZIJ6</accession>
<dbReference type="PROSITE" id="PS00211">
    <property type="entry name" value="ABC_TRANSPORTER_1"/>
    <property type="match status" value="1"/>
</dbReference>
<dbReference type="PANTHER" id="PTHR43582">
    <property type="entry name" value="LINEARMYCIN RESISTANCE ATP-BINDING PROTEIN LNRL"/>
    <property type="match status" value="1"/>
</dbReference>
<proteinExistence type="predicted"/>
<evidence type="ECO:0000256" key="2">
    <source>
        <dbReference type="ARBA" id="ARBA00022840"/>
    </source>
</evidence>
<dbReference type="RefSeq" id="WP_307343389.1">
    <property type="nucleotide sequence ID" value="NZ_JAUSUD010000015.1"/>
</dbReference>
<dbReference type="SMART" id="SM00382">
    <property type="entry name" value="AAA"/>
    <property type="match status" value="1"/>
</dbReference>
<gene>
    <name evidence="4" type="ORF">J2S19_003095</name>
</gene>
<dbReference type="PANTHER" id="PTHR43582:SF2">
    <property type="entry name" value="LINEARMYCIN RESISTANCE ATP-BINDING PROTEIN LNRL"/>
    <property type="match status" value="1"/>
</dbReference>
<organism evidence="4 5">
    <name type="scientific">Metabacillus malikii</name>
    <dbReference type="NCBI Taxonomy" id="1504265"/>
    <lineage>
        <taxon>Bacteria</taxon>
        <taxon>Bacillati</taxon>
        <taxon>Bacillota</taxon>
        <taxon>Bacilli</taxon>
        <taxon>Bacillales</taxon>
        <taxon>Bacillaceae</taxon>
        <taxon>Metabacillus</taxon>
    </lineage>
</organism>
<dbReference type="EMBL" id="JAUSUD010000015">
    <property type="protein sequence ID" value="MDQ0231810.1"/>
    <property type="molecule type" value="Genomic_DNA"/>
</dbReference>
<dbReference type="PROSITE" id="PS50893">
    <property type="entry name" value="ABC_TRANSPORTER_2"/>
    <property type="match status" value="1"/>
</dbReference>
<comment type="caution">
    <text evidence="4">The sequence shown here is derived from an EMBL/GenBank/DDBJ whole genome shotgun (WGS) entry which is preliminary data.</text>
</comment>
<dbReference type="InterPro" id="IPR027417">
    <property type="entry name" value="P-loop_NTPase"/>
</dbReference>
<evidence type="ECO:0000259" key="3">
    <source>
        <dbReference type="PROSITE" id="PS50893"/>
    </source>
</evidence>
<dbReference type="InterPro" id="IPR003593">
    <property type="entry name" value="AAA+_ATPase"/>
</dbReference>
<dbReference type="InterPro" id="IPR017871">
    <property type="entry name" value="ABC_transporter-like_CS"/>
</dbReference>
<protein>
    <submittedName>
        <fullName evidence="4">ABC-2 type transport system ATP-binding protein</fullName>
    </submittedName>
</protein>
<dbReference type="InterPro" id="IPR003439">
    <property type="entry name" value="ABC_transporter-like_ATP-bd"/>
</dbReference>
<dbReference type="Gene3D" id="3.40.50.300">
    <property type="entry name" value="P-loop containing nucleotide triphosphate hydrolases"/>
    <property type="match status" value="1"/>
</dbReference>
<keyword evidence="5" id="KW-1185">Reference proteome</keyword>
<dbReference type="GO" id="GO:0005524">
    <property type="term" value="F:ATP binding"/>
    <property type="evidence" value="ECO:0007669"/>
    <property type="project" value="UniProtKB-KW"/>
</dbReference>
<keyword evidence="1" id="KW-0547">Nucleotide-binding</keyword>
<sequence length="311" mass="35085">MLEVVQLEKKYKQTFAVQGVNMFLEKGEIVGLLGPNGAGKSTTISMLSSLVVPTAGDVKLLNESIIKNPRNIREILGVVPQEIALYPDLSAEENLRFFGEIYRLKGANLKKRINEVLEQIGLTDRRKDIVKTFSGGMKRRLNIGVALLHNPEMIIMDEPTVGIDPQSRNYILETVKKLNQERGLTVLYTSHYMEEVEFLCDRIYIMDKGSIIASGTKDELKNILSSENTISIKVERVKEEFINLLQADPTIRQVKAEEHGVTIIVPKEYNLFKKISQMAEEAETNLISIDVKSPTLEDVFLHLTGRALRDN</sequence>
<name>A0ABT9ZIJ6_9BACI</name>
<evidence type="ECO:0000313" key="4">
    <source>
        <dbReference type="EMBL" id="MDQ0231810.1"/>
    </source>
</evidence>